<organism evidence="2 3">
    <name type="scientific">Chitiniphilus eburneus</name>
    <dbReference type="NCBI Taxonomy" id="2571148"/>
    <lineage>
        <taxon>Bacteria</taxon>
        <taxon>Pseudomonadati</taxon>
        <taxon>Pseudomonadota</taxon>
        <taxon>Betaproteobacteria</taxon>
        <taxon>Neisseriales</taxon>
        <taxon>Chitinibacteraceae</taxon>
        <taxon>Chitiniphilus</taxon>
    </lineage>
</organism>
<reference evidence="2 3" key="1">
    <citation type="submission" date="2019-04" db="EMBL/GenBank/DDBJ databases">
        <title>Chitiniphilus eburnea sp. nov., a novel chitinolytic bacterium isolated from aquaculture sludge.</title>
        <authorList>
            <person name="Sheng M."/>
        </authorList>
    </citation>
    <scope>NUCLEOTIDE SEQUENCE [LARGE SCALE GENOMIC DNA]</scope>
    <source>
        <strain evidence="2 3">HX-2-15</strain>
    </source>
</reference>
<dbReference type="OrthoDB" id="9762420at2"/>
<proteinExistence type="predicted"/>
<dbReference type="InterPro" id="IPR037026">
    <property type="entry name" value="Vgr_OB-fold_dom_sf"/>
</dbReference>
<dbReference type="AlphaFoldDB" id="A0A4V5MRT2"/>
<dbReference type="Pfam" id="PF04717">
    <property type="entry name" value="Phage_base_V"/>
    <property type="match status" value="1"/>
</dbReference>
<dbReference type="Gene3D" id="2.40.50.230">
    <property type="entry name" value="Gp5 N-terminal domain"/>
    <property type="match status" value="1"/>
</dbReference>
<name>A0A4V5MRT2_9NEIS</name>
<sequence length="121" mass="13735">MQRFPHPQDILLFVRLQQQIAQAQCILDEQTWLGWRAPYALRCPTGHRFSASASVLLYRPIQCPECVQAALHAQLHQFIPRISQEVLVDFVEGDIDRPIVTGVVYNGSQCLAPSKSHNRVT</sequence>
<feature type="domain" description="Gp5/Type VI secretion system Vgr protein OB-fold" evidence="1">
    <location>
        <begin position="76"/>
        <end position="105"/>
    </location>
</feature>
<comment type="caution">
    <text evidence="2">The sequence shown here is derived from an EMBL/GenBank/DDBJ whole genome shotgun (WGS) entry which is preliminary data.</text>
</comment>
<keyword evidence="3" id="KW-1185">Reference proteome</keyword>
<dbReference type="InterPro" id="IPR006531">
    <property type="entry name" value="Gp5/Vgr_OB"/>
</dbReference>
<evidence type="ECO:0000313" key="2">
    <source>
        <dbReference type="EMBL" id="TJZ77538.1"/>
    </source>
</evidence>
<dbReference type="SUPFAM" id="SSF69255">
    <property type="entry name" value="gp5 N-terminal domain-like"/>
    <property type="match status" value="1"/>
</dbReference>
<protein>
    <recommendedName>
        <fullName evidence="1">Gp5/Type VI secretion system Vgr protein OB-fold domain-containing protein</fullName>
    </recommendedName>
</protein>
<evidence type="ECO:0000259" key="1">
    <source>
        <dbReference type="Pfam" id="PF04717"/>
    </source>
</evidence>
<gene>
    <name evidence="2" type="ORF">FAZ21_04205</name>
</gene>
<evidence type="ECO:0000313" key="3">
    <source>
        <dbReference type="Proteomes" id="UP000310016"/>
    </source>
</evidence>
<dbReference type="EMBL" id="SUMF01000002">
    <property type="protein sequence ID" value="TJZ77538.1"/>
    <property type="molecule type" value="Genomic_DNA"/>
</dbReference>
<dbReference type="Proteomes" id="UP000310016">
    <property type="component" value="Unassembled WGS sequence"/>
</dbReference>
<accession>A0A4V5MRT2</accession>